<comment type="function">
    <text evidence="1 14">DNA-dependent RNA polymerase catalyzes the transcription of DNA into RNA using the four ribonucleoside triphosphates as substrates.</text>
</comment>
<evidence type="ECO:0000256" key="1">
    <source>
        <dbReference type="ARBA" id="ARBA00004026"/>
    </source>
</evidence>
<dbReference type="GO" id="GO:0003899">
    <property type="term" value="F:DNA-directed RNA polymerase activity"/>
    <property type="evidence" value="ECO:0007669"/>
    <property type="project" value="UniProtKB-EC"/>
</dbReference>
<dbReference type="InterPro" id="IPR007121">
    <property type="entry name" value="RNA_pol_bsu_CS"/>
</dbReference>
<organism evidence="21 22">
    <name type="scientific">Raphidocelis subcapitata</name>
    <dbReference type="NCBI Taxonomy" id="307507"/>
    <lineage>
        <taxon>Eukaryota</taxon>
        <taxon>Viridiplantae</taxon>
        <taxon>Chlorophyta</taxon>
        <taxon>core chlorophytes</taxon>
        <taxon>Chlorophyceae</taxon>
        <taxon>CS clade</taxon>
        <taxon>Sphaeropleales</taxon>
        <taxon>Selenastraceae</taxon>
        <taxon>Raphidocelis</taxon>
    </lineage>
</organism>
<dbReference type="GO" id="GO:0032549">
    <property type="term" value="F:ribonucleoside binding"/>
    <property type="evidence" value="ECO:0007669"/>
    <property type="project" value="InterPro"/>
</dbReference>
<dbReference type="GO" id="GO:0003677">
    <property type="term" value="F:DNA binding"/>
    <property type="evidence" value="ECO:0007669"/>
    <property type="project" value="InterPro"/>
</dbReference>
<dbReference type="STRING" id="307507.A0A2V0PGG3"/>
<evidence type="ECO:0000256" key="7">
    <source>
        <dbReference type="ARBA" id="ARBA00022679"/>
    </source>
</evidence>
<dbReference type="InterPro" id="IPR037033">
    <property type="entry name" value="DNA-dir_RNAP_su2_hyb_sf"/>
</dbReference>
<keyword evidence="11 14" id="KW-0804">Transcription</keyword>
<dbReference type="GO" id="GO:0006351">
    <property type="term" value="P:DNA-templated transcription"/>
    <property type="evidence" value="ECO:0007669"/>
    <property type="project" value="InterPro"/>
</dbReference>
<dbReference type="InterPro" id="IPR007642">
    <property type="entry name" value="RNA_pol_Rpb2_2"/>
</dbReference>
<dbReference type="SUPFAM" id="SSF64484">
    <property type="entry name" value="beta and beta-prime subunits of DNA dependent RNA-polymerase"/>
    <property type="match status" value="1"/>
</dbReference>
<dbReference type="InterPro" id="IPR007641">
    <property type="entry name" value="RNA_pol_Rpb2_7"/>
</dbReference>
<dbReference type="Gene3D" id="2.40.270.10">
    <property type="entry name" value="DNA-directed RNA polymerase, subunit 2, domain 6"/>
    <property type="match status" value="2"/>
</dbReference>
<keyword evidence="5" id="KW-0150">Chloroplast</keyword>
<dbReference type="InParanoid" id="A0A2V0PGG3"/>
<keyword evidence="9" id="KW-0479">Metal-binding</keyword>
<comment type="subunit">
    <text evidence="12">In plastids the minimal PEP RNA polymerase catalytic core is composed of four subunits: alpha, beta, beta', and beta''. When a (nuclear-encoded) sigma factor is associated with the core the holoenzyme is formed, which can initiate transcription.</text>
</comment>
<dbReference type="Pfam" id="PF04563">
    <property type="entry name" value="RNA_pol_Rpb2_1"/>
    <property type="match status" value="1"/>
</dbReference>
<dbReference type="InterPro" id="IPR014724">
    <property type="entry name" value="RNA_pol_RPB2_OB-fold"/>
</dbReference>
<evidence type="ECO:0000256" key="13">
    <source>
        <dbReference type="ARBA" id="ARBA00048552"/>
    </source>
</evidence>
<evidence type="ECO:0000256" key="11">
    <source>
        <dbReference type="ARBA" id="ARBA00023163"/>
    </source>
</evidence>
<evidence type="ECO:0000313" key="21">
    <source>
        <dbReference type="EMBL" id="GBF98102.1"/>
    </source>
</evidence>
<dbReference type="FunCoup" id="A0A2V0PGG3">
    <property type="interactions" value="2206"/>
</dbReference>
<feature type="domain" description="DNA-directed RNA polymerase subunit 2 hybrid-binding" evidence="15">
    <location>
        <begin position="482"/>
        <end position="523"/>
    </location>
</feature>
<dbReference type="OrthoDB" id="10248617at2759"/>
<sequence>MFAAAEVEDAGVQEDLEITQEDAWVVISSFFEEKGLVRQQLDSFNEFVTNTIQEIVDESPEIIVRPNEQHYGGDDAAAGAESQEKEFRIRFGQIFLSKPLVTEADGETATLFPKEARLRNLTYSAPMYINISSSEWARDPDSGELVEVDVRPYDKVFLAKLEGSNRTSSGMAVKMLGPRGTKVGGGKGARSVAGSVIRVSLPYVKADVPVLILFRALGCVSDREILEHIVYDWNDTEMMEALRPSIEEAQPINSQELALDYIGKRSNQVGVPRAQRVQYARDILQKELLPHAYYIGYMVHRLLLVSLKRRREDDRDHYANKRLDLGGPLLSGLFRWGGGFVLGGGSSTKIFVNGVWVGVHREPQQLVSTLRSLRRQLDINTEVGLVHDYALQELRLFTDAGRTSRPLEVETTVNDAGEVSSEPWGWGSLVSQGLVEYVDTEEEETAMIAMHIRDLAASREGRAYTTTYTHCEVHPSLILGVCASIIPFPDHNQSPRNTYQSAMGKQAMGMYATNYQTRMDTQEEEKKQGSLVVEHIERPDPSNTAGLRHGCYDKLDDDGLAPPGTRVSGDDILVGKTVSLPDDPTGMQRFNRRDASLALRPSEAGVVDQVLLSQNEQGNAFVKVRVRTICIPQVGDKFASRHGQKGTVGITYTAEDMPFTAEGVVPDLIVNPHAIPSRMTIGHLVEALMSKVAALVGQEGDATPFTDVTVDNVSSTLHRHGYQQRGWEVMYNGHTGRMLAAQVFLNPTYYQRLKHMVDFKIHSRGRGPTQILTRQPVEGRARDGGLRFGEMERDCIISHGAAAFLKERLFDVSDAYRVHVCERTGLMGVANLRKQSFHSQVHKSDSAIVQVYLPYACKLLLQELMSMCIAPRMQFGPD</sequence>
<evidence type="ECO:0000259" key="17">
    <source>
        <dbReference type="Pfam" id="PF04561"/>
    </source>
</evidence>
<evidence type="ECO:0000313" key="22">
    <source>
        <dbReference type="Proteomes" id="UP000247498"/>
    </source>
</evidence>
<comment type="similarity">
    <text evidence="3 14">Belongs to the RNA polymerase beta chain family.</text>
</comment>
<evidence type="ECO:0000256" key="10">
    <source>
        <dbReference type="ARBA" id="ARBA00022833"/>
    </source>
</evidence>
<dbReference type="Gene3D" id="2.40.50.150">
    <property type="match status" value="2"/>
</dbReference>
<dbReference type="EMBL" id="BDRX01000116">
    <property type="protein sequence ID" value="GBF98102.1"/>
    <property type="molecule type" value="Genomic_DNA"/>
</dbReference>
<dbReference type="InterPro" id="IPR007646">
    <property type="entry name" value="RNA_pol_Rpb2_4"/>
</dbReference>
<feature type="domain" description="DNA-directed RNA polymerase subunit 2 hybrid-binding" evidence="15">
    <location>
        <begin position="536"/>
        <end position="782"/>
    </location>
</feature>
<evidence type="ECO:0000259" key="15">
    <source>
        <dbReference type="Pfam" id="PF00562"/>
    </source>
</evidence>
<evidence type="ECO:0000256" key="4">
    <source>
        <dbReference type="ARBA" id="ARBA00022478"/>
    </source>
</evidence>
<dbReference type="Proteomes" id="UP000247498">
    <property type="component" value="Unassembled WGS sequence"/>
</dbReference>
<dbReference type="Gene3D" id="3.90.1110.10">
    <property type="entry name" value="RNA polymerase Rpb2, domain 2"/>
    <property type="match status" value="1"/>
</dbReference>
<comment type="catalytic activity">
    <reaction evidence="13 14">
        <text>RNA(n) + a ribonucleoside 5'-triphosphate = RNA(n+1) + diphosphate</text>
        <dbReference type="Rhea" id="RHEA:21248"/>
        <dbReference type="Rhea" id="RHEA-COMP:14527"/>
        <dbReference type="Rhea" id="RHEA-COMP:17342"/>
        <dbReference type="ChEBI" id="CHEBI:33019"/>
        <dbReference type="ChEBI" id="CHEBI:61557"/>
        <dbReference type="ChEBI" id="CHEBI:140395"/>
        <dbReference type="EC" id="2.7.7.6"/>
    </reaction>
</comment>
<keyword evidence="4 14" id="KW-0240">DNA-directed RNA polymerase</keyword>
<dbReference type="InterPro" id="IPR007120">
    <property type="entry name" value="DNA-dir_RNAP_su2_dom"/>
</dbReference>
<protein>
    <recommendedName>
        <fullName evidence="14">DNA-directed RNA polymerase subunit beta</fullName>
        <ecNumber evidence="14">2.7.7.6</ecNumber>
    </recommendedName>
</protein>
<dbReference type="PANTHER" id="PTHR20856">
    <property type="entry name" value="DNA-DIRECTED RNA POLYMERASE I SUBUNIT 2"/>
    <property type="match status" value="1"/>
</dbReference>
<keyword evidence="22" id="KW-1185">Reference proteome</keyword>
<dbReference type="Gene3D" id="3.90.1070.20">
    <property type="match status" value="1"/>
</dbReference>
<dbReference type="CDD" id="cd00653">
    <property type="entry name" value="RNA_pol_B_RPB2"/>
    <property type="match status" value="1"/>
</dbReference>
<keyword evidence="8 14" id="KW-0548">Nucleotidyltransferase</keyword>
<dbReference type="Gene3D" id="3.90.1800.10">
    <property type="entry name" value="RNA polymerase alpha subunit dimerisation domain"/>
    <property type="match status" value="1"/>
</dbReference>
<dbReference type="Pfam" id="PF04567">
    <property type="entry name" value="RNA_pol_Rpb2_5"/>
    <property type="match status" value="1"/>
</dbReference>
<feature type="domain" description="RNA polymerase Rpb2" evidence="16">
    <location>
        <begin position="784"/>
        <end position="873"/>
    </location>
</feature>
<evidence type="ECO:0000259" key="18">
    <source>
        <dbReference type="Pfam" id="PF04563"/>
    </source>
</evidence>
<reference evidence="21 22" key="1">
    <citation type="journal article" date="2018" name="Sci. Rep.">
        <title>Raphidocelis subcapitata (=Pseudokirchneriella subcapitata) provides an insight into genome evolution and environmental adaptations in the Sphaeropleales.</title>
        <authorList>
            <person name="Suzuki S."/>
            <person name="Yamaguchi H."/>
            <person name="Nakajima N."/>
            <person name="Kawachi M."/>
        </authorList>
    </citation>
    <scope>NUCLEOTIDE SEQUENCE [LARGE SCALE GENOMIC DNA]</scope>
    <source>
        <strain evidence="21 22">NIES-35</strain>
    </source>
</reference>
<dbReference type="InterPro" id="IPR007647">
    <property type="entry name" value="RNA_pol_Rpb2_5"/>
</dbReference>
<dbReference type="EC" id="2.7.7.6" evidence="14"/>
<keyword evidence="6" id="KW-0934">Plastid</keyword>
<comment type="subcellular location">
    <subcellularLocation>
        <location evidence="2">Plastid</location>
        <location evidence="2">Chloroplast</location>
    </subcellularLocation>
</comment>
<evidence type="ECO:0000259" key="16">
    <source>
        <dbReference type="Pfam" id="PF04560"/>
    </source>
</evidence>
<evidence type="ECO:0000256" key="12">
    <source>
        <dbReference type="ARBA" id="ARBA00026088"/>
    </source>
</evidence>
<dbReference type="GO" id="GO:0046872">
    <property type="term" value="F:metal ion binding"/>
    <property type="evidence" value="ECO:0007669"/>
    <property type="project" value="UniProtKB-KW"/>
</dbReference>
<evidence type="ECO:0000256" key="14">
    <source>
        <dbReference type="RuleBase" id="RU363031"/>
    </source>
</evidence>
<evidence type="ECO:0000256" key="5">
    <source>
        <dbReference type="ARBA" id="ARBA00022528"/>
    </source>
</evidence>
<dbReference type="GO" id="GO:0000428">
    <property type="term" value="C:DNA-directed RNA polymerase complex"/>
    <property type="evidence" value="ECO:0007669"/>
    <property type="project" value="UniProtKB-KW"/>
</dbReference>
<dbReference type="Pfam" id="PF04560">
    <property type="entry name" value="RNA_pol_Rpb2_7"/>
    <property type="match status" value="1"/>
</dbReference>
<dbReference type="Pfam" id="PF04561">
    <property type="entry name" value="RNA_pol_Rpb2_2"/>
    <property type="match status" value="1"/>
</dbReference>
<evidence type="ECO:0000256" key="9">
    <source>
        <dbReference type="ARBA" id="ARBA00022723"/>
    </source>
</evidence>
<dbReference type="InterPro" id="IPR007644">
    <property type="entry name" value="RNA_pol_bsu_protrusion"/>
</dbReference>
<dbReference type="InterPro" id="IPR037034">
    <property type="entry name" value="RNA_pol_Rpb2_2_sf"/>
</dbReference>
<comment type="caution">
    <text evidence="21">The sequence shown here is derived from an EMBL/GenBank/DDBJ whole genome shotgun (WGS) entry which is preliminary data.</text>
</comment>
<dbReference type="PROSITE" id="PS01166">
    <property type="entry name" value="RNA_POL_BETA"/>
    <property type="match status" value="1"/>
</dbReference>
<keyword evidence="10" id="KW-0862">Zinc</keyword>
<dbReference type="Pfam" id="PF00562">
    <property type="entry name" value="RNA_pol_Rpb2_6"/>
    <property type="match status" value="2"/>
</dbReference>
<dbReference type="GO" id="GO:0009507">
    <property type="term" value="C:chloroplast"/>
    <property type="evidence" value="ECO:0007669"/>
    <property type="project" value="UniProtKB-SubCell"/>
</dbReference>
<feature type="domain" description="RNA polymerase Rpb2" evidence="20">
    <location>
        <begin position="426"/>
        <end position="475"/>
    </location>
</feature>
<keyword evidence="7 14" id="KW-0808">Transferase</keyword>
<dbReference type="FunFam" id="3.90.1800.10:FF:000002">
    <property type="entry name" value="DNA-directed RNA polymerase subunit beta"/>
    <property type="match status" value="1"/>
</dbReference>
<feature type="domain" description="RNA polymerase Rpb2" evidence="19">
    <location>
        <begin position="350"/>
        <end position="407"/>
    </location>
</feature>
<dbReference type="AlphaFoldDB" id="A0A2V0PGG3"/>
<evidence type="ECO:0000256" key="3">
    <source>
        <dbReference type="ARBA" id="ARBA00006835"/>
    </source>
</evidence>
<evidence type="ECO:0000259" key="20">
    <source>
        <dbReference type="Pfam" id="PF04567"/>
    </source>
</evidence>
<evidence type="ECO:0000256" key="6">
    <source>
        <dbReference type="ARBA" id="ARBA00022640"/>
    </source>
</evidence>
<feature type="domain" description="RNA polymerase Rpb2" evidence="17">
    <location>
        <begin position="194"/>
        <end position="324"/>
    </location>
</feature>
<dbReference type="InterPro" id="IPR015712">
    <property type="entry name" value="DNA-dir_RNA_pol_su2"/>
</dbReference>
<gene>
    <name evidence="21" type="ORF">Rsub_10848</name>
</gene>
<proteinExistence type="inferred from homology"/>
<accession>A0A2V0PGG3</accession>
<name>A0A2V0PGG3_9CHLO</name>
<evidence type="ECO:0000256" key="8">
    <source>
        <dbReference type="ARBA" id="ARBA00022695"/>
    </source>
</evidence>
<evidence type="ECO:0000256" key="2">
    <source>
        <dbReference type="ARBA" id="ARBA00004229"/>
    </source>
</evidence>
<dbReference type="Pfam" id="PF04566">
    <property type="entry name" value="RNA_pol_Rpb2_4"/>
    <property type="match status" value="1"/>
</dbReference>
<feature type="domain" description="RNA polymerase beta subunit protrusion" evidence="18">
    <location>
        <begin position="35"/>
        <end position="147"/>
    </location>
</feature>
<evidence type="ECO:0000259" key="19">
    <source>
        <dbReference type="Pfam" id="PF04566"/>
    </source>
</evidence>